<dbReference type="Pfam" id="PF13692">
    <property type="entry name" value="Glyco_trans_1_4"/>
    <property type="match status" value="1"/>
</dbReference>
<feature type="domain" description="Glycosyltransferase subfamily 4-like N-terminal" evidence="1">
    <location>
        <begin position="121"/>
        <end position="248"/>
    </location>
</feature>
<reference evidence="2 3" key="1">
    <citation type="journal article" date="2019" name="Nat. Microbiol.">
        <title>Mediterranean grassland soil C-N compound turnover is dependent on rainfall and depth, and is mediated by genomically divergent microorganisms.</title>
        <authorList>
            <person name="Diamond S."/>
            <person name="Andeer P.F."/>
            <person name="Li Z."/>
            <person name="Crits-Christoph A."/>
            <person name="Burstein D."/>
            <person name="Anantharaman K."/>
            <person name="Lane K.R."/>
            <person name="Thomas B.C."/>
            <person name="Pan C."/>
            <person name="Northen T.R."/>
            <person name="Banfield J.F."/>
        </authorList>
    </citation>
    <scope>NUCLEOTIDE SEQUENCE [LARGE SCALE GENOMIC DNA]</scope>
    <source>
        <strain evidence="2">NP_4</strain>
    </source>
</reference>
<keyword evidence="2" id="KW-0808">Transferase</keyword>
<dbReference type="CDD" id="cd03801">
    <property type="entry name" value="GT4_PimA-like"/>
    <property type="match status" value="1"/>
</dbReference>
<dbReference type="GO" id="GO:0016757">
    <property type="term" value="F:glycosyltransferase activity"/>
    <property type="evidence" value="ECO:0007669"/>
    <property type="project" value="TreeGrafter"/>
</dbReference>
<evidence type="ECO:0000259" key="1">
    <source>
        <dbReference type="Pfam" id="PF13439"/>
    </source>
</evidence>
<dbReference type="Pfam" id="PF13439">
    <property type="entry name" value="Glyco_transf_4"/>
    <property type="match status" value="1"/>
</dbReference>
<protein>
    <submittedName>
        <fullName evidence="2">Glycosyltransferase</fullName>
    </submittedName>
</protein>
<evidence type="ECO:0000313" key="2">
    <source>
        <dbReference type="EMBL" id="TMJ02795.1"/>
    </source>
</evidence>
<evidence type="ECO:0000313" key="3">
    <source>
        <dbReference type="Proteomes" id="UP000319353"/>
    </source>
</evidence>
<dbReference type="EMBL" id="VBAL01000071">
    <property type="protein sequence ID" value="TMJ02795.1"/>
    <property type="molecule type" value="Genomic_DNA"/>
</dbReference>
<organism evidence="2 3">
    <name type="scientific">Candidatus Segetimicrobium genomatis</name>
    <dbReference type="NCBI Taxonomy" id="2569760"/>
    <lineage>
        <taxon>Bacteria</taxon>
        <taxon>Bacillati</taxon>
        <taxon>Candidatus Sysuimicrobiota</taxon>
        <taxon>Candidatus Sysuimicrobiia</taxon>
        <taxon>Candidatus Sysuimicrobiales</taxon>
        <taxon>Candidatus Segetimicrobiaceae</taxon>
        <taxon>Candidatus Segetimicrobium</taxon>
    </lineage>
</organism>
<sequence>MAVARTPQRLAAGLTNWHPGPKREESEARHVKILWLSHFLPYPPRGGALQRSYYLLRQAALTHEVHLVAVNNRAQLSTPAEVAEAVSTLSRVCARVDVFPNTFDHSRFRWGLMAAAGFWRSTPYDVNWLRHPAMRGYLGRMVTTADFDVVHVDTLGLMPYANVLPALPIVLNHHNIESHMMRRRAAQESQWLRRIYFRRDAQKLERCERTACRRAAVNVVVSALDAERLRTVVGDGEVAVVQNGVDLEYFQPTSPGGQEPEGLIFVGTMNWYPNREAIRYFLREIWPLLLADNPRRRLSVIGRDPPREVLAAARDGAVQVPGYVEDVRPYLAAAAIYVCPIRDGGGTRLKVLDALAMAKPLVATGLAVEGLDLVEEEHYLRAETPVDTVRQIRRLERDPDLSRRLAWSGRRLVEQRYSWEVIGARLNQAYQLAKTGARLQPHA</sequence>
<dbReference type="SUPFAM" id="SSF53756">
    <property type="entry name" value="UDP-Glycosyltransferase/glycogen phosphorylase"/>
    <property type="match status" value="1"/>
</dbReference>
<name>A0A537L455_9BACT</name>
<dbReference type="Gene3D" id="3.40.50.2000">
    <property type="entry name" value="Glycogen Phosphorylase B"/>
    <property type="match status" value="2"/>
</dbReference>
<dbReference type="PANTHER" id="PTHR12526:SF600">
    <property type="entry name" value="GLYCOSYL TRANSFERASE GROUP 1"/>
    <property type="match status" value="1"/>
</dbReference>
<dbReference type="Proteomes" id="UP000319353">
    <property type="component" value="Unassembled WGS sequence"/>
</dbReference>
<gene>
    <name evidence="2" type="ORF">E6H01_06225</name>
</gene>
<dbReference type="InterPro" id="IPR028098">
    <property type="entry name" value="Glyco_trans_4-like_N"/>
</dbReference>
<dbReference type="PANTHER" id="PTHR12526">
    <property type="entry name" value="GLYCOSYLTRANSFERASE"/>
    <property type="match status" value="1"/>
</dbReference>
<proteinExistence type="predicted"/>
<comment type="caution">
    <text evidence="2">The sequence shown here is derived from an EMBL/GenBank/DDBJ whole genome shotgun (WGS) entry which is preliminary data.</text>
</comment>
<accession>A0A537L455</accession>
<dbReference type="AlphaFoldDB" id="A0A537L455"/>